<organism evidence="2">
    <name type="scientific">Hyperionvirus sp</name>
    <dbReference type="NCBI Taxonomy" id="2487770"/>
    <lineage>
        <taxon>Viruses</taxon>
        <taxon>Varidnaviria</taxon>
        <taxon>Bamfordvirae</taxon>
        <taxon>Nucleocytoviricota</taxon>
        <taxon>Megaviricetes</taxon>
        <taxon>Imitervirales</taxon>
        <taxon>Mimiviridae</taxon>
        <taxon>Klosneuvirinae</taxon>
    </lineage>
</organism>
<sequence>MRSRQRARQSANAVVVSHCDRTYDRHIASLELKRRKSVHTDAICEKSEGSNHENTNSSTDRGRDKTLQIIPLTVTWEL</sequence>
<feature type="region of interest" description="Disordered" evidence="1">
    <location>
        <begin position="44"/>
        <end position="64"/>
    </location>
</feature>
<reference evidence="2" key="1">
    <citation type="submission" date="2018-10" db="EMBL/GenBank/DDBJ databases">
        <title>Hidden diversity of soil giant viruses.</title>
        <authorList>
            <person name="Schulz F."/>
            <person name="Alteio L."/>
            <person name="Goudeau D."/>
            <person name="Ryan E.M."/>
            <person name="Malmstrom R.R."/>
            <person name="Blanchard J."/>
            <person name="Woyke T."/>
        </authorList>
    </citation>
    <scope>NUCLEOTIDE SEQUENCE</scope>
    <source>
        <strain evidence="2">HYV1</strain>
    </source>
</reference>
<gene>
    <name evidence="2" type="ORF">Hyperionvirus1_181</name>
</gene>
<evidence type="ECO:0000313" key="2">
    <source>
        <dbReference type="EMBL" id="AYV82602.1"/>
    </source>
</evidence>
<protein>
    <submittedName>
        <fullName evidence="2">Uncharacterized protein</fullName>
    </submittedName>
</protein>
<name>A0A3G5A6E8_9VIRU</name>
<accession>A0A3G5A6E8</accession>
<dbReference type="EMBL" id="MK072383">
    <property type="protein sequence ID" value="AYV82602.1"/>
    <property type="molecule type" value="Genomic_DNA"/>
</dbReference>
<evidence type="ECO:0000256" key="1">
    <source>
        <dbReference type="SAM" id="MobiDB-lite"/>
    </source>
</evidence>
<proteinExistence type="predicted"/>